<gene>
    <name evidence="1" type="ORF">LCGC14_1100380</name>
</gene>
<dbReference type="AlphaFoldDB" id="A0A0F9MXH4"/>
<protein>
    <submittedName>
        <fullName evidence="1">Uncharacterized protein</fullName>
    </submittedName>
</protein>
<name>A0A0F9MXH4_9ZZZZ</name>
<evidence type="ECO:0000313" key="1">
    <source>
        <dbReference type="EMBL" id="KKN04152.1"/>
    </source>
</evidence>
<comment type="caution">
    <text evidence="1">The sequence shown here is derived from an EMBL/GenBank/DDBJ whole genome shotgun (WGS) entry which is preliminary data.</text>
</comment>
<organism evidence="1">
    <name type="scientific">marine sediment metagenome</name>
    <dbReference type="NCBI Taxonomy" id="412755"/>
    <lineage>
        <taxon>unclassified sequences</taxon>
        <taxon>metagenomes</taxon>
        <taxon>ecological metagenomes</taxon>
    </lineage>
</organism>
<dbReference type="EMBL" id="LAZR01004952">
    <property type="protein sequence ID" value="KKN04152.1"/>
    <property type="molecule type" value="Genomic_DNA"/>
</dbReference>
<reference evidence="1" key="1">
    <citation type="journal article" date="2015" name="Nature">
        <title>Complex archaea that bridge the gap between prokaryotes and eukaryotes.</title>
        <authorList>
            <person name="Spang A."/>
            <person name="Saw J.H."/>
            <person name="Jorgensen S.L."/>
            <person name="Zaremba-Niedzwiedzka K."/>
            <person name="Martijn J."/>
            <person name="Lind A.E."/>
            <person name="van Eijk R."/>
            <person name="Schleper C."/>
            <person name="Guy L."/>
            <person name="Ettema T.J."/>
        </authorList>
    </citation>
    <scope>NUCLEOTIDE SEQUENCE</scope>
</reference>
<sequence length="157" mass="18198">MINVYPFNSKEVVLQKDNKVVTENSEGALQGFISFEKEKVNSDLYGVDYINAHEFNSIWSHIDFFTPVCNDPEMTPAVNRLYQKDLENLLREENITPDKYTTKRVEVHERYLQQIQTVGFSHVIFGFTYGDDGDPAEIMLQCEGLEEEILKLNNILQ</sequence>
<accession>A0A0F9MXH4</accession>
<proteinExistence type="predicted"/>